<protein>
    <submittedName>
        <fullName evidence="1">Uncharacterized protein</fullName>
    </submittedName>
</protein>
<accession>A0A543KBH8</accession>
<gene>
    <name evidence="1" type="ORF">BD293_1042</name>
</gene>
<keyword evidence="2" id="KW-1185">Reference proteome</keyword>
<dbReference type="EMBL" id="VFPT01000001">
    <property type="protein sequence ID" value="TQM92435.1"/>
    <property type="molecule type" value="Genomic_DNA"/>
</dbReference>
<sequence length="102" mass="11557">MSRKQEPRIAELLKGASDAQLVEAALCSAFRIKSFKECETRTKNLQRAAKAHGVTWGNGKRCSKHHRCGNLACPVCRLRAQLAFMTKWSDFVRPSKQRRAVK</sequence>
<organism evidence="1 2">
    <name type="scientific">Roseinatronobacter monicus</name>
    <dbReference type="NCBI Taxonomy" id="393481"/>
    <lineage>
        <taxon>Bacteria</taxon>
        <taxon>Pseudomonadati</taxon>
        <taxon>Pseudomonadota</taxon>
        <taxon>Alphaproteobacteria</taxon>
        <taxon>Rhodobacterales</taxon>
        <taxon>Paracoccaceae</taxon>
        <taxon>Roseinatronobacter</taxon>
    </lineage>
</organism>
<evidence type="ECO:0000313" key="1">
    <source>
        <dbReference type="EMBL" id="TQM92435.1"/>
    </source>
</evidence>
<dbReference type="AlphaFoldDB" id="A0A543KBH8"/>
<comment type="caution">
    <text evidence="1">The sequence shown here is derived from an EMBL/GenBank/DDBJ whole genome shotgun (WGS) entry which is preliminary data.</text>
</comment>
<evidence type="ECO:0000313" key="2">
    <source>
        <dbReference type="Proteomes" id="UP000320582"/>
    </source>
</evidence>
<proteinExistence type="predicted"/>
<reference evidence="1 2" key="1">
    <citation type="submission" date="2019-06" db="EMBL/GenBank/DDBJ databases">
        <title>Genomic Encyclopedia of Archaeal and Bacterial Type Strains, Phase II (KMG-II): from individual species to whole genera.</title>
        <authorList>
            <person name="Goeker M."/>
        </authorList>
    </citation>
    <scope>NUCLEOTIDE SEQUENCE [LARGE SCALE GENOMIC DNA]</scope>
    <source>
        <strain evidence="1 2">DSM 18423</strain>
    </source>
</reference>
<dbReference type="Proteomes" id="UP000320582">
    <property type="component" value="Unassembled WGS sequence"/>
</dbReference>
<name>A0A543KBH8_9RHOB</name>